<evidence type="ECO:0000256" key="1">
    <source>
        <dbReference type="SAM" id="MobiDB-lite"/>
    </source>
</evidence>
<feature type="non-terminal residue" evidence="2">
    <location>
        <position position="1"/>
    </location>
</feature>
<organism evidence="2 3">
    <name type="scientific">Allacma fusca</name>
    <dbReference type="NCBI Taxonomy" id="39272"/>
    <lineage>
        <taxon>Eukaryota</taxon>
        <taxon>Metazoa</taxon>
        <taxon>Ecdysozoa</taxon>
        <taxon>Arthropoda</taxon>
        <taxon>Hexapoda</taxon>
        <taxon>Collembola</taxon>
        <taxon>Symphypleona</taxon>
        <taxon>Sminthuridae</taxon>
        <taxon>Allacma</taxon>
    </lineage>
</organism>
<gene>
    <name evidence="2" type="ORF">AFUS01_LOCUS14022</name>
</gene>
<keyword evidence="3" id="KW-1185">Reference proteome</keyword>
<sequence length="152" mass="17313">LLPYYLCEQSLILLLIRFDMDSFWISPYYPMRSFFDFRPLHLLSALEESTRDMDRQFNQLEGRLNSALRQELQSGGSNNASLSLGVQPEIVTEGDAKKYRMNIHMGQNFAPEDLKEVKSSLTPEGILKIEAPLPQQALPEPPKSTNIPVSLE</sequence>
<proteinExistence type="predicted"/>
<evidence type="ECO:0000313" key="2">
    <source>
        <dbReference type="EMBL" id="CAG7725038.1"/>
    </source>
</evidence>
<accession>A0A8J2JT70</accession>
<reference evidence="2" key="1">
    <citation type="submission" date="2021-06" db="EMBL/GenBank/DDBJ databases">
        <authorList>
            <person name="Hodson N. C."/>
            <person name="Mongue J. A."/>
            <person name="Jaron S. K."/>
        </authorList>
    </citation>
    <scope>NUCLEOTIDE SEQUENCE</scope>
</reference>
<feature type="region of interest" description="Disordered" evidence="1">
    <location>
        <begin position="128"/>
        <end position="152"/>
    </location>
</feature>
<evidence type="ECO:0000313" key="3">
    <source>
        <dbReference type="Proteomes" id="UP000708208"/>
    </source>
</evidence>
<protein>
    <submittedName>
        <fullName evidence="2">Uncharacterized protein</fullName>
    </submittedName>
</protein>
<feature type="compositionally biased region" description="Polar residues" evidence="1">
    <location>
        <begin position="143"/>
        <end position="152"/>
    </location>
</feature>
<dbReference type="OrthoDB" id="1431247at2759"/>
<dbReference type="EMBL" id="CAJVCH010116805">
    <property type="protein sequence ID" value="CAG7725038.1"/>
    <property type="molecule type" value="Genomic_DNA"/>
</dbReference>
<name>A0A8J2JT70_9HEXA</name>
<dbReference type="AlphaFoldDB" id="A0A8J2JT70"/>
<dbReference type="Proteomes" id="UP000708208">
    <property type="component" value="Unassembled WGS sequence"/>
</dbReference>
<comment type="caution">
    <text evidence="2">The sequence shown here is derived from an EMBL/GenBank/DDBJ whole genome shotgun (WGS) entry which is preliminary data.</text>
</comment>